<keyword evidence="7" id="KW-0418">Kinase</keyword>
<feature type="compositionally biased region" description="Basic and acidic residues" evidence="8">
    <location>
        <begin position="174"/>
        <end position="183"/>
    </location>
</feature>
<evidence type="ECO:0000313" key="11">
    <source>
        <dbReference type="Proteomes" id="UP000597507"/>
    </source>
</evidence>
<feature type="region of interest" description="Disordered" evidence="8">
    <location>
        <begin position="135"/>
        <end position="183"/>
    </location>
</feature>
<proteinExistence type="predicted"/>
<evidence type="ECO:0000256" key="8">
    <source>
        <dbReference type="SAM" id="MobiDB-lite"/>
    </source>
</evidence>
<dbReference type="AlphaFoldDB" id="A0A8J3EB25"/>
<feature type="domain" description="PTS EIIA type-4" evidence="9">
    <location>
        <begin position="1"/>
        <end position="124"/>
    </location>
</feature>
<dbReference type="SUPFAM" id="SSF53062">
    <property type="entry name" value="PTS system fructose IIA component-like"/>
    <property type="match status" value="1"/>
</dbReference>
<accession>A0A8J3EB25</accession>
<gene>
    <name evidence="10" type="ORF">GCM10010964_04100</name>
</gene>
<evidence type="ECO:0000256" key="1">
    <source>
        <dbReference type="ARBA" id="ARBA00004496"/>
    </source>
</evidence>
<dbReference type="PANTHER" id="PTHR33799">
    <property type="entry name" value="PTS PERMEASE-RELATED-RELATED"/>
    <property type="match status" value="1"/>
</dbReference>
<dbReference type="Proteomes" id="UP000597507">
    <property type="component" value="Unassembled WGS sequence"/>
</dbReference>
<evidence type="ECO:0000256" key="5">
    <source>
        <dbReference type="ARBA" id="ARBA00022679"/>
    </source>
</evidence>
<evidence type="ECO:0000313" key="10">
    <source>
        <dbReference type="EMBL" id="GGG19012.1"/>
    </source>
</evidence>
<evidence type="ECO:0000256" key="6">
    <source>
        <dbReference type="ARBA" id="ARBA00022683"/>
    </source>
</evidence>
<dbReference type="GO" id="GO:0009401">
    <property type="term" value="P:phosphoenolpyruvate-dependent sugar phosphotransferase system"/>
    <property type="evidence" value="ECO:0007669"/>
    <property type="project" value="UniProtKB-KW"/>
</dbReference>
<name>A0A8J3EB25_9PROT</name>
<keyword evidence="2" id="KW-0813">Transport</keyword>
<comment type="caution">
    <text evidence="10">The sequence shown here is derived from an EMBL/GenBank/DDBJ whole genome shotgun (WGS) entry which is preliminary data.</text>
</comment>
<reference evidence="10 11" key="1">
    <citation type="journal article" date="2014" name="Int. J. Syst. Evol. Microbiol.">
        <title>Complete genome sequence of Corynebacterium casei LMG S-19264T (=DSM 44701T), isolated from a smear-ripened cheese.</title>
        <authorList>
            <consortium name="US DOE Joint Genome Institute (JGI-PGF)"/>
            <person name="Walter F."/>
            <person name="Albersmeier A."/>
            <person name="Kalinowski J."/>
            <person name="Ruckert C."/>
        </authorList>
    </citation>
    <scope>NUCLEOTIDE SEQUENCE [LARGE SCALE GENOMIC DNA]</scope>
    <source>
        <strain evidence="10 11">CGMCC 1.16330</strain>
    </source>
</reference>
<keyword evidence="11" id="KW-1185">Reference proteome</keyword>
<evidence type="ECO:0000256" key="3">
    <source>
        <dbReference type="ARBA" id="ARBA00022490"/>
    </source>
</evidence>
<keyword evidence="5" id="KW-0808">Transferase</keyword>
<keyword evidence="6" id="KW-0598">Phosphotransferase system</keyword>
<dbReference type="InterPro" id="IPR051471">
    <property type="entry name" value="Bacterial_PTS_sugar_comp"/>
</dbReference>
<dbReference type="GO" id="GO:0016020">
    <property type="term" value="C:membrane"/>
    <property type="evidence" value="ECO:0007669"/>
    <property type="project" value="InterPro"/>
</dbReference>
<feature type="compositionally biased region" description="Low complexity" evidence="8">
    <location>
        <begin position="158"/>
        <end position="172"/>
    </location>
</feature>
<evidence type="ECO:0000256" key="4">
    <source>
        <dbReference type="ARBA" id="ARBA00022597"/>
    </source>
</evidence>
<dbReference type="PROSITE" id="PS51096">
    <property type="entry name" value="PTS_EIIA_TYPE_4"/>
    <property type="match status" value="1"/>
</dbReference>
<keyword evidence="4" id="KW-0762">Sugar transport</keyword>
<evidence type="ECO:0000256" key="2">
    <source>
        <dbReference type="ARBA" id="ARBA00022448"/>
    </source>
</evidence>
<protein>
    <recommendedName>
        <fullName evidence="9">PTS EIIA type-4 domain-containing protein</fullName>
    </recommendedName>
</protein>
<dbReference type="GO" id="GO:0005737">
    <property type="term" value="C:cytoplasm"/>
    <property type="evidence" value="ECO:0007669"/>
    <property type="project" value="UniProtKB-SubCell"/>
</dbReference>
<dbReference type="GO" id="GO:0016301">
    <property type="term" value="F:kinase activity"/>
    <property type="evidence" value="ECO:0007669"/>
    <property type="project" value="UniProtKB-KW"/>
</dbReference>
<comment type="subcellular location">
    <subcellularLocation>
        <location evidence="1">Cytoplasm</location>
    </subcellularLocation>
</comment>
<organism evidence="10 11">
    <name type="scientific">Caldovatus sediminis</name>
    <dbReference type="NCBI Taxonomy" id="2041189"/>
    <lineage>
        <taxon>Bacteria</taxon>
        <taxon>Pseudomonadati</taxon>
        <taxon>Pseudomonadota</taxon>
        <taxon>Alphaproteobacteria</taxon>
        <taxon>Acetobacterales</taxon>
        <taxon>Roseomonadaceae</taxon>
        <taxon>Caldovatus</taxon>
    </lineage>
</organism>
<keyword evidence="3" id="KW-0963">Cytoplasm</keyword>
<dbReference type="PANTHER" id="PTHR33799:SF1">
    <property type="entry name" value="PTS SYSTEM MANNOSE-SPECIFIC EIIAB COMPONENT-RELATED"/>
    <property type="match status" value="1"/>
</dbReference>
<evidence type="ECO:0000259" key="9">
    <source>
        <dbReference type="PROSITE" id="PS51096"/>
    </source>
</evidence>
<dbReference type="InterPro" id="IPR036662">
    <property type="entry name" value="PTS_EIIA_man-typ_sf"/>
</dbReference>
<dbReference type="EMBL" id="BMKS01000001">
    <property type="protein sequence ID" value="GGG19012.1"/>
    <property type="molecule type" value="Genomic_DNA"/>
</dbReference>
<sequence>MIGLVLVTHGRLAEELRHAMEHVVGPQRGVATVCIGPEDDIEDRRADIRECIRAVDEGDGVVVLTDILGGTPSNLAMSLLDQRPDVEVIAGVNLPLLVKLAKVRGSEPLAEAVDHAQTAGRKYIACGSEMLNGHAPLPPGAARGRGRAPAQPEPPVVPAEGGADMAAAARGRAAPREAGRRSP</sequence>
<dbReference type="InterPro" id="IPR033887">
    <property type="entry name" value="PTS_IIA_man"/>
</dbReference>
<dbReference type="CDD" id="cd00006">
    <property type="entry name" value="PTS_IIA_man"/>
    <property type="match status" value="1"/>
</dbReference>
<dbReference type="InterPro" id="IPR004701">
    <property type="entry name" value="PTS_EIIA_man-typ"/>
</dbReference>
<dbReference type="Gene3D" id="3.40.50.510">
    <property type="entry name" value="Phosphotransferase system, mannose-type IIA component"/>
    <property type="match status" value="1"/>
</dbReference>
<dbReference type="Pfam" id="PF03610">
    <property type="entry name" value="EIIA-man"/>
    <property type="match status" value="1"/>
</dbReference>
<evidence type="ECO:0000256" key="7">
    <source>
        <dbReference type="ARBA" id="ARBA00022777"/>
    </source>
</evidence>